<evidence type="ECO:0000313" key="1">
    <source>
        <dbReference type="EMBL" id="KAK1945818.1"/>
    </source>
</evidence>
<protein>
    <submittedName>
        <fullName evidence="1">Uncharacterized protein</fullName>
    </submittedName>
</protein>
<accession>A0AAD9LQC1</accession>
<name>A0AAD9LQC1_9STRA</name>
<organism evidence="1 2">
    <name type="scientific">Phytophthora citrophthora</name>
    <dbReference type="NCBI Taxonomy" id="4793"/>
    <lineage>
        <taxon>Eukaryota</taxon>
        <taxon>Sar</taxon>
        <taxon>Stramenopiles</taxon>
        <taxon>Oomycota</taxon>
        <taxon>Peronosporomycetes</taxon>
        <taxon>Peronosporales</taxon>
        <taxon>Peronosporaceae</taxon>
        <taxon>Phytophthora</taxon>
    </lineage>
</organism>
<proteinExistence type="predicted"/>
<dbReference type="Proteomes" id="UP001259832">
    <property type="component" value="Unassembled WGS sequence"/>
</dbReference>
<gene>
    <name evidence="1" type="ORF">P3T76_002866</name>
</gene>
<comment type="caution">
    <text evidence="1">The sequence shown here is derived from an EMBL/GenBank/DDBJ whole genome shotgun (WGS) entry which is preliminary data.</text>
</comment>
<sequence length="125" mass="14684">MRTDFQDAEDKKLVWLALDYELAGQRIIWKDLARKMRGKRQPRELESRLRALKRTYGKVLARFPRCFFPATASAAPAERRPTILHARKVEKIIQESYHIDSSTEIRQASEKDKKATKKVHSVEYI</sequence>
<reference evidence="1" key="1">
    <citation type="submission" date="2023-08" db="EMBL/GenBank/DDBJ databases">
        <title>Reference Genome Resource for the Citrus Pathogen Phytophthora citrophthora.</title>
        <authorList>
            <person name="Moller H."/>
            <person name="Coetzee B."/>
            <person name="Rose L.J."/>
            <person name="Van Niekerk J.M."/>
        </authorList>
    </citation>
    <scope>NUCLEOTIDE SEQUENCE</scope>
    <source>
        <strain evidence="1">STE-U-9442</strain>
    </source>
</reference>
<keyword evidence="2" id="KW-1185">Reference proteome</keyword>
<dbReference type="EMBL" id="JASMQC010000004">
    <property type="protein sequence ID" value="KAK1945818.1"/>
    <property type="molecule type" value="Genomic_DNA"/>
</dbReference>
<evidence type="ECO:0000313" key="2">
    <source>
        <dbReference type="Proteomes" id="UP001259832"/>
    </source>
</evidence>
<dbReference type="AlphaFoldDB" id="A0AAD9LQC1"/>